<dbReference type="Proteomes" id="UP001148737">
    <property type="component" value="Unassembled WGS sequence"/>
</dbReference>
<evidence type="ECO:0000313" key="1">
    <source>
        <dbReference type="EMBL" id="KAJ3495427.1"/>
    </source>
</evidence>
<keyword evidence="2" id="KW-1185">Reference proteome</keyword>
<comment type="caution">
    <text evidence="1">The sequence shown here is derived from an EMBL/GenBank/DDBJ whole genome shotgun (WGS) entry which is preliminary data.</text>
</comment>
<proteinExistence type="predicted"/>
<dbReference type="EMBL" id="JANAKD010000282">
    <property type="protein sequence ID" value="KAJ3495427.1"/>
    <property type="molecule type" value="Genomic_DNA"/>
</dbReference>
<gene>
    <name evidence="1" type="ORF">NLG97_g3408</name>
</gene>
<reference evidence="1" key="1">
    <citation type="submission" date="2022-07" db="EMBL/GenBank/DDBJ databases">
        <title>Genome Sequence of Lecanicillium saksenae.</title>
        <authorList>
            <person name="Buettner E."/>
        </authorList>
    </citation>
    <scope>NUCLEOTIDE SEQUENCE</scope>
    <source>
        <strain evidence="1">VT-O1</strain>
    </source>
</reference>
<protein>
    <submittedName>
        <fullName evidence="1">Uncharacterized protein</fullName>
    </submittedName>
</protein>
<evidence type="ECO:0000313" key="2">
    <source>
        <dbReference type="Proteomes" id="UP001148737"/>
    </source>
</evidence>
<sequence>MAVDSEARPANAPVVDKLQQLNHTTKTDAAQNGKKAVAAVNRGYSDIDGIADKFRRHLVIPVVNKATAASPWTVLVPGSIITENGVSVDEINDIISSKEEWRTGDVVADSIAVRAVIGPRGLLLSTQQQDKSQQNTSVHLDESGSSANVSLIVQPDGTLEVHKTCSHDGIDENGRPWLERQNRFLETSIAVQETDIFVKPLRFTANDETFSIDFPYLPSQTLAQLAMAGMGGKLLLDTTSELLGEMAEKVWHKTGTEAPKDFIEKAHFDRIDRRVAIARAAVSELGPIVDSNEITLNGRKLVGFHSVMEQLRNHPAIEAISPTLIGEIHGDLNLHNILCCVGPSAKRPVALIDPRGVHLLSDFAKTRDFEPGDYAYELSKLKFSLSAFSEIRHGYLKLEGQGTEFKISFDHHSGSETMRQADAGFFGALSSNLEFMKWVKLVEPAGFEALRKRVLLGEAANFVADAACALGRDTVHEVIPLFLIGLDKLNSVLATLNDTISEHKLDDWFASSGEQVTTAGILAVQQSLLKSRATAPVWDVLELSVPTDQVATAEVLLETLRGKCFPLQTGIYKASSPVSELKFPCVLLNEINGTQRPTGAALSAITQANEFFEASGASESTRNALRILSVQTTKDVNAGSFGRECGRLFAPGPWGASPLELVLLTAQQLRFGRGGRWILDDTSFFVLSKELEAPVGDVCVLTCPPTAGDNTRPVQIALQEALEKSQLQASGIGKPSVMPSGAVFLSTEAATTFTEAGKQGVQPMGNLFTDVVFASKLDKDLWTELHSAVGLESDVDAAWGEAQKLSAAMDAKPEFVSGGDQVAMYRFGSLEEYKSLIEKAKSDPDMNSLAFLAATLAWREQWAIGE</sequence>
<organism evidence="1 2">
    <name type="scientific">Lecanicillium saksenae</name>
    <dbReference type="NCBI Taxonomy" id="468837"/>
    <lineage>
        <taxon>Eukaryota</taxon>
        <taxon>Fungi</taxon>
        <taxon>Dikarya</taxon>
        <taxon>Ascomycota</taxon>
        <taxon>Pezizomycotina</taxon>
        <taxon>Sordariomycetes</taxon>
        <taxon>Hypocreomycetidae</taxon>
        <taxon>Hypocreales</taxon>
        <taxon>Cordycipitaceae</taxon>
        <taxon>Lecanicillium</taxon>
    </lineage>
</organism>
<name>A0ACC1R268_9HYPO</name>
<accession>A0ACC1R268</accession>